<keyword evidence="3" id="KW-1185">Reference proteome</keyword>
<proteinExistence type="predicted"/>
<accession>A0ABW9GBD7</accession>
<comment type="caution">
    <text evidence="2">The sequence shown here is derived from an EMBL/GenBank/DDBJ whole genome shotgun (WGS) entry which is preliminary data.</text>
</comment>
<dbReference type="PANTHER" id="PTHR33594:SF1">
    <property type="entry name" value="HD_PDEASE DOMAIN-CONTAINING PROTEIN"/>
    <property type="match status" value="1"/>
</dbReference>
<gene>
    <name evidence="2" type="ORF">ABUE30_17430</name>
</gene>
<reference evidence="2 3" key="1">
    <citation type="journal article" date="2013" name="Int. J. Syst. Evol. Microbiol.">
        <title>Celerinatantimonas yamalensis sp. nov., a cold-adapted diazotrophic bacterium from a cold permafrost brine.</title>
        <authorList>
            <person name="Shcherbakova V."/>
            <person name="Chuvilskaya N."/>
            <person name="Rivkina E."/>
            <person name="Demidov N."/>
            <person name="Uchaeva V."/>
            <person name="Suetin S."/>
            <person name="Suzina N."/>
            <person name="Gilichinsky D."/>
        </authorList>
    </citation>
    <scope>NUCLEOTIDE SEQUENCE [LARGE SCALE GENOMIC DNA]</scope>
    <source>
        <strain evidence="2 3">C7</strain>
    </source>
</reference>
<protein>
    <submittedName>
        <fullName evidence="2">HD domain-containing protein</fullName>
    </submittedName>
</protein>
<dbReference type="Pfam" id="PF01966">
    <property type="entry name" value="HD"/>
    <property type="match status" value="1"/>
</dbReference>
<dbReference type="Proteomes" id="UP001629953">
    <property type="component" value="Unassembled WGS sequence"/>
</dbReference>
<dbReference type="InterPro" id="IPR006674">
    <property type="entry name" value="HD_domain"/>
</dbReference>
<dbReference type="EMBL" id="JBEQCT010000011">
    <property type="protein sequence ID" value="MFM2486817.1"/>
    <property type="molecule type" value="Genomic_DNA"/>
</dbReference>
<evidence type="ECO:0000313" key="2">
    <source>
        <dbReference type="EMBL" id="MFM2486817.1"/>
    </source>
</evidence>
<dbReference type="SMART" id="SM00471">
    <property type="entry name" value="HDc"/>
    <property type="match status" value="1"/>
</dbReference>
<feature type="domain" description="HD/PDEase" evidence="1">
    <location>
        <begin position="22"/>
        <end position="139"/>
    </location>
</feature>
<dbReference type="CDD" id="cd00077">
    <property type="entry name" value="HDc"/>
    <property type="match status" value="1"/>
</dbReference>
<evidence type="ECO:0000259" key="1">
    <source>
        <dbReference type="SMART" id="SM00471"/>
    </source>
</evidence>
<dbReference type="InterPro" id="IPR003607">
    <property type="entry name" value="HD/PDEase_dom"/>
</dbReference>
<organism evidence="2 3">
    <name type="scientific">Celerinatantimonas yamalensis</name>
    <dbReference type="NCBI Taxonomy" id="559956"/>
    <lineage>
        <taxon>Bacteria</taxon>
        <taxon>Pseudomonadati</taxon>
        <taxon>Pseudomonadota</taxon>
        <taxon>Gammaproteobacteria</taxon>
        <taxon>Celerinatantimonadaceae</taxon>
        <taxon>Celerinatantimonas</taxon>
    </lineage>
</organism>
<dbReference type="RefSeq" id="WP_408625112.1">
    <property type="nucleotide sequence ID" value="NZ_JBEQCT010000011.1"/>
</dbReference>
<evidence type="ECO:0000313" key="3">
    <source>
        <dbReference type="Proteomes" id="UP001629953"/>
    </source>
</evidence>
<dbReference type="SUPFAM" id="SSF109604">
    <property type="entry name" value="HD-domain/PDEase-like"/>
    <property type="match status" value="1"/>
</dbReference>
<sequence length="227" mass="25639">MLDFAQWEPLFEMFVIAQVQGDSAHDIAHIRRVVALTKHLTEQSEANLAITLPAAWLHDCVVVGKSDPLRRQASRLSAQRARAQLINWYYPKQWIEPICHAIEAHSFSADITARTLEAKIVQDADRLDALGAIGIARCFAVGGSLKRFIYQESDPFCLQREPNDQVASLDHFYQKLLALPKTMSSDVGRQEAERRVVFMQAFLDELAHELDHQYLSLLLGQSVKSDA</sequence>
<dbReference type="Gene3D" id="1.10.3210.50">
    <property type="match status" value="1"/>
</dbReference>
<name>A0ABW9GBD7_9GAMM</name>
<dbReference type="PANTHER" id="PTHR33594">
    <property type="entry name" value="SUPERFAMILY HYDROLASE, PUTATIVE (AFU_ORTHOLOGUE AFUA_1G03035)-RELATED"/>
    <property type="match status" value="1"/>
</dbReference>